<dbReference type="GO" id="GO:0009289">
    <property type="term" value="C:pilus"/>
    <property type="evidence" value="ECO:0007669"/>
    <property type="project" value="UniProtKB-SubCell"/>
</dbReference>
<evidence type="ECO:0000313" key="8">
    <source>
        <dbReference type="EMBL" id="KOC93001.1"/>
    </source>
</evidence>
<gene>
    <name evidence="7" type="ORF">NG42_13680</name>
    <name evidence="8" type="ORF">NG43_12520</name>
</gene>
<dbReference type="AlphaFoldDB" id="A0A0L7TCQ5"/>
<dbReference type="SUPFAM" id="SSF49401">
    <property type="entry name" value="Bacterial adhesins"/>
    <property type="match status" value="1"/>
</dbReference>
<evidence type="ECO:0000313" key="7">
    <source>
        <dbReference type="EMBL" id="KOC89158.1"/>
    </source>
</evidence>
<dbReference type="STRING" id="1560201.NG42_13680"/>
<dbReference type="PANTHER" id="PTHR33420">
    <property type="entry name" value="FIMBRIAL SUBUNIT ELFA-RELATED"/>
    <property type="match status" value="1"/>
</dbReference>
<proteinExistence type="inferred from homology"/>
<evidence type="ECO:0000313" key="10">
    <source>
        <dbReference type="Proteomes" id="UP000037088"/>
    </source>
</evidence>
<keyword evidence="4" id="KW-0281">Fimbrium</keyword>
<evidence type="ECO:0000256" key="2">
    <source>
        <dbReference type="ARBA" id="ARBA00006671"/>
    </source>
</evidence>
<feature type="domain" description="Fimbrial-type adhesion" evidence="6">
    <location>
        <begin position="28"/>
        <end position="181"/>
    </location>
</feature>
<evidence type="ECO:0000256" key="3">
    <source>
        <dbReference type="ARBA" id="ARBA00022729"/>
    </source>
</evidence>
<dbReference type="OrthoDB" id="8586454at2"/>
<dbReference type="GO" id="GO:0043709">
    <property type="term" value="P:cell adhesion involved in single-species biofilm formation"/>
    <property type="evidence" value="ECO:0007669"/>
    <property type="project" value="TreeGrafter"/>
</dbReference>
<comment type="subcellular location">
    <subcellularLocation>
        <location evidence="1">Fimbrium</location>
    </subcellularLocation>
</comment>
<feature type="signal peptide" evidence="5">
    <location>
        <begin position="1"/>
        <end position="22"/>
    </location>
</feature>
<organism evidence="8 9">
    <name type="scientific">Winslowiella iniecta</name>
    <dbReference type="NCBI Taxonomy" id="1560201"/>
    <lineage>
        <taxon>Bacteria</taxon>
        <taxon>Pseudomonadati</taxon>
        <taxon>Pseudomonadota</taxon>
        <taxon>Gammaproteobacteria</taxon>
        <taxon>Enterobacterales</taxon>
        <taxon>Erwiniaceae</taxon>
        <taxon>Winslowiella</taxon>
    </lineage>
</organism>
<dbReference type="RefSeq" id="WP_052900018.1">
    <property type="nucleotide sequence ID" value="NZ_JRXE01000018.1"/>
</dbReference>
<dbReference type="InterPro" id="IPR036937">
    <property type="entry name" value="Adhesion_dom_fimbrial_sf"/>
</dbReference>
<evidence type="ECO:0000256" key="5">
    <source>
        <dbReference type="SAM" id="SignalP"/>
    </source>
</evidence>
<accession>A0A0L7TCQ5</accession>
<dbReference type="EMBL" id="JRXE01000018">
    <property type="protein sequence ID" value="KOC89158.1"/>
    <property type="molecule type" value="Genomic_DNA"/>
</dbReference>
<evidence type="ECO:0000256" key="4">
    <source>
        <dbReference type="ARBA" id="ARBA00023263"/>
    </source>
</evidence>
<comment type="similarity">
    <text evidence="2">Belongs to the fimbrial protein family.</text>
</comment>
<dbReference type="Gene3D" id="2.60.40.1090">
    <property type="entry name" value="Fimbrial-type adhesion domain"/>
    <property type="match status" value="1"/>
</dbReference>
<dbReference type="Pfam" id="PF00419">
    <property type="entry name" value="Fimbrial"/>
    <property type="match status" value="1"/>
</dbReference>
<evidence type="ECO:0000256" key="1">
    <source>
        <dbReference type="ARBA" id="ARBA00004561"/>
    </source>
</evidence>
<evidence type="ECO:0000259" key="6">
    <source>
        <dbReference type="Pfam" id="PF00419"/>
    </source>
</evidence>
<feature type="chain" id="PRO_5010427085" description="Fimbrial-type adhesion domain-containing protein" evidence="5">
    <location>
        <begin position="23"/>
        <end position="181"/>
    </location>
</feature>
<dbReference type="InterPro" id="IPR000259">
    <property type="entry name" value="Adhesion_dom_fimbrial"/>
</dbReference>
<dbReference type="PATRIC" id="fig|1560201.3.peg.2913"/>
<dbReference type="InterPro" id="IPR008966">
    <property type="entry name" value="Adhesion_dom_sf"/>
</dbReference>
<dbReference type="Proteomes" id="UP000036851">
    <property type="component" value="Unassembled WGS sequence"/>
</dbReference>
<dbReference type="Proteomes" id="UP000037088">
    <property type="component" value="Unassembled WGS sequence"/>
</dbReference>
<dbReference type="PANTHER" id="PTHR33420:SF12">
    <property type="entry name" value="FIMBRIN-LIKE PROTEIN FIMI-RELATED"/>
    <property type="match status" value="1"/>
</dbReference>
<dbReference type="InterPro" id="IPR050263">
    <property type="entry name" value="Bact_Fimbrial_Adh_Pro"/>
</dbReference>
<comment type="caution">
    <text evidence="8">The sequence shown here is derived from an EMBL/GenBank/DDBJ whole genome shotgun (WGS) entry which is preliminary data.</text>
</comment>
<dbReference type="EMBL" id="JRXF01000018">
    <property type="protein sequence ID" value="KOC93001.1"/>
    <property type="molecule type" value="Genomic_DNA"/>
</dbReference>
<protein>
    <recommendedName>
        <fullName evidence="6">Fimbrial-type adhesion domain-containing protein</fullName>
    </recommendedName>
</protein>
<reference evidence="9 10" key="1">
    <citation type="journal article" date="2015" name="Int. J. Syst. Evol. Microbiol.">
        <title>Erwinia iniecta sp. nov., isolated from Russian wheat aphids (Diuraphis noxia).</title>
        <authorList>
            <person name="Campillo T."/>
            <person name="Luna E."/>
            <person name="Portier P."/>
            <person name="Fischer-Le Saux M."/>
            <person name="Lapitan N."/>
            <person name="Tisserat N.A."/>
            <person name="Leach J.E."/>
        </authorList>
    </citation>
    <scope>NUCLEOTIDE SEQUENCE [LARGE SCALE GENOMIC DNA]</scope>
    <source>
        <strain evidence="7 10">B120</strain>
        <strain evidence="8 9">B149</strain>
    </source>
</reference>
<evidence type="ECO:0000313" key="9">
    <source>
        <dbReference type="Proteomes" id="UP000036851"/>
    </source>
</evidence>
<keyword evidence="3 5" id="KW-0732">Signal</keyword>
<keyword evidence="10" id="KW-1185">Reference proteome</keyword>
<sequence>MKKVFTTLGALAALVMAQQAFAADGTVNFTGSIVNAPCNVIIGDLNQTVQLGQVRTAKFTAVGSKSDPQPFSIKLENCDISGTDPLTKVTIQFDGDPVPGPGTGNSTLFGVGLATSAAKNVGVEIADYRTNTRINNGVPSAVFDLAPGQTTLRFISSYVSTAAAVIPGTGNATAQFSLVYQ</sequence>
<name>A0A0L7TCQ5_9GAMM</name>